<evidence type="ECO:0000313" key="2">
    <source>
        <dbReference type="EnsemblMetazoa" id="AMEC014908-PA"/>
    </source>
</evidence>
<name>A0A182U6Q2_9DIPT</name>
<dbReference type="Proteomes" id="UP000075902">
    <property type="component" value="Unassembled WGS sequence"/>
</dbReference>
<dbReference type="VEuPathDB" id="VectorBase:AMEC014908"/>
<feature type="region of interest" description="Disordered" evidence="1">
    <location>
        <begin position="1"/>
        <end position="44"/>
    </location>
</feature>
<evidence type="ECO:0000256" key="1">
    <source>
        <dbReference type="SAM" id="MobiDB-lite"/>
    </source>
</evidence>
<evidence type="ECO:0000313" key="3">
    <source>
        <dbReference type="Proteomes" id="UP000075902"/>
    </source>
</evidence>
<protein>
    <submittedName>
        <fullName evidence="2">Uncharacterized protein</fullName>
    </submittedName>
</protein>
<dbReference type="AlphaFoldDB" id="A0A182U6Q2"/>
<proteinExistence type="predicted"/>
<reference evidence="2" key="2">
    <citation type="submission" date="2020-05" db="UniProtKB">
        <authorList>
            <consortium name="EnsemblMetazoa"/>
        </authorList>
    </citation>
    <scope>IDENTIFICATION</scope>
    <source>
        <strain evidence="2">CM1001059</strain>
    </source>
</reference>
<keyword evidence="3" id="KW-1185">Reference proteome</keyword>
<sequence>MLLPSAAGTGRSRPEPIGAVQSRSEQSELLMPSEPSEPVGAGWSRWSSLQSEQLRRLQPALSLMTAPTGSDGSDGINSSDCSDRLCTAPIGSGCRLAALDGSGWLRVRNFAPTLRNRLAE</sequence>
<organism evidence="2 3">
    <name type="scientific">Anopheles melas</name>
    <dbReference type="NCBI Taxonomy" id="34690"/>
    <lineage>
        <taxon>Eukaryota</taxon>
        <taxon>Metazoa</taxon>
        <taxon>Ecdysozoa</taxon>
        <taxon>Arthropoda</taxon>
        <taxon>Hexapoda</taxon>
        <taxon>Insecta</taxon>
        <taxon>Pterygota</taxon>
        <taxon>Neoptera</taxon>
        <taxon>Endopterygota</taxon>
        <taxon>Diptera</taxon>
        <taxon>Nematocera</taxon>
        <taxon>Culicoidea</taxon>
        <taxon>Culicidae</taxon>
        <taxon>Anophelinae</taxon>
        <taxon>Anopheles</taxon>
    </lineage>
</organism>
<accession>A0A182U6Q2</accession>
<dbReference type="EnsemblMetazoa" id="AMEC014908-RA">
    <property type="protein sequence ID" value="AMEC014908-PA"/>
    <property type="gene ID" value="AMEC014908"/>
</dbReference>
<reference evidence="3" key="1">
    <citation type="submission" date="2014-01" db="EMBL/GenBank/DDBJ databases">
        <title>The Genome Sequence of Anopheles melas CM1001059_A (V2).</title>
        <authorList>
            <consortium name="The Broad Institute Genomics Platform"/>
            <person name="Neafsey D.E."/>
            <person name="Besansky N."/>
            <person name="Howell P."/>
            <person name="Walton C."/>
            <person name="Young S.K."/>
            <person name="Zeng Q."/>
            <person name="Gargeya S."/>
            <person name="Fitzgerald M."/>
            <person name="Haas B."/>
            <person name="Abouelleil A."/>
            <person name="Allen A.W."/>
            <person name="Alvarado L."/>
            <person name="Arachchi H.M."/>
            <person name="Berlin A.M."/>
            <person name="Chapman S.B."/>
            <person name="Gainer-Dewar J."/>
            <person name="Goldberg J."/>
            <person name="Griggs A."/>
            <person name="Gujja S."/>
            <person name="Hansen M."/>
            <person name="Howarth C."/>
            <person name="Imamovic A."/>
            <person name="Ireland A."/>
            <person name="Larimer J."/>
            <person name="McCowan C."/>
            <person name="Murphy C."/>
            <person name="Pearson M."/>
            <person name="Poon T.W."/>
            <person name="Priest M."/>
            <person name="Roberts A."/>
            <person name="Saif S."/>
            <person name="Shea T."/>
            <person name="Sisk P."/>
            <person name="Sykes S."/>
            <person name="Wortman J."/>
            <person name="Nusbaum C."/>
            <person name="Birren B."/>
        </authorList>
    </citation>
    <scope>NUCLEOTIDE SEQUENCE [LARGE SCALE GENOMIC DNA]</scope>
    <source>
        <strain evidence="3">CM1001059</strain>
    </source>
</reference>